<protein>
    <submittedName>
        <fullName evidence="10">Acyl-CoA dehydrogenase/oxidase</fullName>
    </submittedName>
</protein>
<evidence type="ECO:0000313" key="10">
    <source>
        <dbReference type="EMBL" id="OAA70691.1"/>
    </source>
</evidence>
<evidence type="ECO:0000313" key="11">
    <source>
        <dbReference type="Proteomes" id="UP000076744"/>
    </source>
</evidence>
<organism evidence="10 11">
    <name type="scientific">Cordyceps fumosorosea (strain ARSEF 2679)</name>
    <name type="common">Isaria fumosorosea</name>
    <dbReference type="NCBI Taxonomy" id="1081104"/>
    <lineage>
        <taxon>Eukaryota</taxon>
        <taxon>Fungi</taxon>
        <taxon>Dikarya</taxon>
        <taxon>Ascomycota</taxon>
        <taxon>Pezizomycotina</taxon>
        <taxon>Sordariomycetes</taxon>
        <taxon>Hypocreomycetidae</taxon>
        <taxon>Hypocreales</taxon>
        <taxon>Cordycipitaceae</taxon>
        <taxon>Cordyceps</taxon>
    </lineage>
</organism>
<evidence type="ECO:0000256" key="1">
    <source>
        <dbReference type="ARBA" id="ARBA00001974"/>
    </source>
</evidence>
<dbReference type="AlphaFoldDB" id="A0A168BXZ8"/>
<name>A0A168BXZ8_CORFA</name>
<evidence type="ECO:0000259" key="8">
    <source>
        <dbReference type="Pfam" id="PF02770"/>
    </source>
</evidence>
<dbReference type="PANTHER" id="PTHR48083">
    <property type="entry name" value="MEDIUM-CHAIN SPECIFIC ACYL-COA DEHYDROGENASE, MITOCHONDRIAL-RELATED"/>
    <property type="match status" value="1"/>
</dbReference>
<dbReference type="Pfam" id="PF02771">
    <property type="entry name" value="Acyl-CoA_dh_N"/>
    <property type="match status" value="1"/>
</dbReference>
<dbReference type="SUPFAM" id="SSF47203">
    <property type="entry name" value="Acyl-CoA dehydrogenase C-terminal domain-like"/>
    <property type="match status" value="1"/>
</dbReference>
<keyword evidence="11" id="KW-1185">Reference proteome</keyword>
<comment type="caution">
    <text evidence="10">The sequence shown here is derived from an EMBL/GenBank/DDBJ whole genome shotgun (WGS) entry which is preliminary data.</text>
</comment>
<evidence type="ECO:0000256" key="5">
    <source>
        <dbReference type="ARBA" id="ARBA00023002"/>
    </source>
</evidence>
<dbReference type="InterPro" id="IPR050741">
    <property type="entry name" value="Acyl-CoA_dehydrogenase"/>
</dbReference>
<gene>
    <name evidence="10" type="ORF">ISF_02665</name>
</gene>
<dbReference type="GO" id="GO:0050660">
    <property type="term" value="F:flavin adenine dinucleotide binding"/>
    <property type="evidence" value="ECO:0007669"/>
    <property type="project" value="InterPro"/>
</dbReference>
<dbReference type="InterPro" id="IPR013786">
    <property type="entry name" value="AcylCoA_DH/ox_N"/>
</dbReference>
<sequence length="412" mass="44136">METTGFTENQMMVREAVSQICASFPNEYWREKDRAEQDPTEFHAALAAAGWLGIALPESLGGAGLGIAEATMMMQAIAESGAGMAGAQAIHANVYATQPLARFGSAAQLRETIPNIIAGRWRACFGVTEPDAGLDTLRLSTRAERAPDGSEYRITGQKIWITCAQVASRMILLARTAPRDERRPSEGLSLFCIPLDRAAPGLEVRGIRKMGGRAVDANEVFFDGYRVPASSLVGEEGRGFRMILHGMNAERCLLAGEALGLGYAALARAAEYASARVVFGRPIGANQGVAHPLADAYMRLEAAKLATYHAARLYDTAAAQAAGQTTGGTGPATAITQDAVGVAANSAKYLAAEAAFTACERAVLAHGGMGYAQEYDVERWFRECLVPRIAPVSREMILNYISERVLRLPRSY</sequence>
<dbReference type="Pfam" id="PF00441">
    <property type="entry name" value="Acyl-CoA_dh_1"/>
    <property type="match status" value="1"/>
</dbReference>
<dbReference type="InterPro" id="IPR009100">
    <property type="entry name" value="AcylCoA_DH/oxidase_NM_dom_sf"/>
</dbReference>
<keyword evidence="3 6" id="KW-0285">Flavoprotein</keyword>
<feature type="domain" description="Acyl-CoA oxidase/dehydrogenase middle" evidence="8">
    <location>
        <begin position="124"/>
        <end position="223"/>
    </location>
</feature>
<dbReference type="Gene3D" id="1.20.140.10">
    <property type="entry name" value="Butyryl-CoA Dehydrogenase, subunit A, domain 3"/>
    <property type="match status" value="1"/>
</dbReference>
<evidence type="ECO:0000256" key="4">
    <source>
        <dbReference type="ARBA" id="ARBA00022827"/>
    </source>
</evidence>
<feature type="domain" description="Acyl-CoA dehydrogenase/oxidase N-terminal" evidence="9">
    <location>
        <begin position="7"/>
        <end position="119"/>
    </location>
</feature>
<dbReference type="GO" id="GO:0033539">
    <property type="term" value="P:fatty acid beta-oxidation using acyl-CoA dehydrogenase"/>
    <property type="evidence" value="ECO:0007669"/>
    <property type="project" value="TreeGrafter"/>
</dbReference>
<evidence type="ECO:0000259" key="7">
    <source>
        <dbReference type="Pfam" id="PF00441"/>
    </source>
</evidence>
<dbReference type="InterPro" id="IPR046373">
    <property type="entry name" value="Acyl-CoA_Oxase/DH_mid-dom_sf"/>
</dbReference>
<comment type="similarity">
    <text evidence="2 6">Belongs to the acyl-CoA dehydrogenase family.</text>
</comment>
<dbReference type="CDD" id="cd00567">
    <property type="entry name" value="ACAD"/>
    <property type="match status" value="1"/>
</dbReference>
<evidence type="ECO:0000256" key="2">
    <source>
        <dbReference type="ARBA" id="ARBA00009347"/>
    </source>
</evidence>
<evidence type="ECO:0000256" key="3">
    <source>
        <dbReference type="ARBA" id="ARBA00022630"/>
    </source>
</evidence>
<dbReference type="EMBL" id="AZHB01000004">
    <property type="protein sequence ID" value="OAA70691.1"/>
    <property type="molecule type" value="Genomic_DNA"/>
</dbReference>
<dbReference type="FunFam" id="1.20.140.10:FF:000012">
    <property type="entry name" value="Acyl-CoA dehydrogenase fadE12"/>
    <property type="match status" value="1"/>
</dbReference>
<dbReference type="Proteomes" id="UP000076744">
    <property type="component" value="Unassembled WGS sequence"/>
</dbReference>
<dbReference type="Pfam" id="PF02770">
    <property type="entry name" value="Acyl-CoA_dh_M"/>
    <property type="match status" value="1"/>
</dbReference>
<reference evidence="10 11" key="1">
    <citation type="journal article" date="2016" name="Genome Biol. Evol.">
        <title>Divergent and convergent evolution of fungal pathogenicity.</title>
        <authorList>
            <person name="Shang Y."/>
            <person name="Xiao G."/>
            <person name="Zheng P."/>
            <person name="Cen K."/>
            <person name="Zhan S."/>
            <person name="Wang C."/>
        </authorList>
    </citation>
    <scope>NUCLEOTIDE SEQUENCE [LARGE SCALE GENOMIC DNA]</scope>
    <source>
        <strain evidence="10 11">ARSEF 2679</strain>
    </source>
</reference>
<dbReference type="OrthoDB" id="435240at2759"/>
<dbReference type="InterPro" id="IPR037069">
    <property type="entry name" value="AcylCoA_DH/ox_N_sf"/>
</dbReference>
<evidence type="ECO:0000259" key="9">
    <source>
        <dbReference type="Pfam" id="PF02771"/>
    </source>
</evidence>
<dbReference type="InterPro" id="IPR006091">
    <property type="entry name" value="Acyl-CoA_Oxase/DH_mid-dom"/>
</dbReference>
<dbReference type="Gene3D" id="1.10.540.10">
    <property type="entry name" value="Acyl-CoA dehydrogenase/oxidase, N-terminal domain"/>
    <property type="match status" value="1"/>
</dbReference>
<accession>A0A168BXZ8</accession>
<comment type="cofactor">
    <cofactor evidence="1 6">
        <name>FAD</name>
        <dbReference type="ChEBI" id="CHEBI:57692"/>
    </cofactor>
</comment>
<dbReference type="InterPro" id="IPR009075">
    <property type="entry name" value="AcylCo_DH/oxidase_C"/>
</dbReference>
<evidence type="ECO:0000256" key="6">
    <source>
        <dbReference type="RuleBase" id="RU362125"/>
    </source>
</evidence>
<dbReference type="PANTHER" id="PTHR48083:SF1">
    <property type="entry name" value="DEHYDROGENASE, PUTATIVE (AFU_ORTHOLOGUE AFUA_7G06510)-RELATED"/>
    <property type="match status" value="1"/>
</dbReference>
<proteinExistence type="inferred from homology"/>
<dbReference type="GeneID" id="30018957"/>
<dbReference type="SUPFAM" id="SSF56645">
    <property type="entry name" value="Acyl-CoA dehydrogenase NM domain-like"/>
    <property type="match status" value="1"/>
</dbReference>
<dbReference type="InterPro" id="IPR036250">
    <property type="entry name" value="AcylCo_DH-like_C"/>
</dbReference>
<dbReference type="GO" id="GO:0005737">
    <property type="term" value="C:cytoplasm"/>
    <property type="evidence" value="ECO:0007669"/>
    <property type="project" value="TreeGrafter"/>
</dbReference>
<dbReference type="Gene3D" id="2.40.110.10">
    <property type="entry name" value="Butyryl-CoA Dehydrogenase, subunit A, domain 2"/>
    <property type="match status" value="1"/>
</dbReference>
<keyword evidence="4 6" id="KW-0274">FAD</keyword>
<dbReference type="GO" id="GO:0003995">
    <property type="term" value="F:acyl-CoA dehydrogenase activity"/>
    <property type="evidence" value="ECO:0007669"/>
    <property type="project" value="TreeGrafter"/>
</dbReference>
<feature type="domain" description="Acyl-CoA dehydrogenase/oxidase C-terminal" evidence="7">
    <location>
        <begin position="237"/>
        <end position="406"/>
    </location>
</feature>
<dbReference type="RefSeq" id="XP_018706978.1">
    <property type="nucleotide sequence ID" value="XM_018846271.1"/>
</dbReference>
<dbReference type="STRING" id="1081104.A0A168BXZ8"/>
<dbReference type="FunFam" id="1.10.540.10:FF:000027">
    <property type="entry name" value="Putative acyl-CoA dehydrogenase"/>
    <property type="match status" value="1"/>
</dbReference>
<keyword evidence="5 6" id="KW-0560">Oxidoreductase</keyword>